<organism evidence="3 4">
    <name type="scientific">Agarivorans gilvus</name>
    <dbReference type="NCBI Taxonomy" id="680279"/>
    <lineage>
        <taxon>Bacteria</taxon>
        <taxon>Pseudomonadati</taxon>
        <taxon>Pseudomonadota</taxon>
        <taxon>Gammaproteobacteria</taxon>
        <taxon>Alteromonadales</taxon>
        <taxon>Alteromonadaceae</taxon>
        <taxon>Agarivorans</taxon>
    </lineage>
</organism>
<dbReference type="Gene3D" id="2.40.160.20">
    <property type="match status" value="1"/>
</dbReference>
<dbReference type="SUPFAM" id="SSF56925">
    <property type="entry name" value="OMPA-like"/>
    <property type="match status" value="1"/>
</dbReference>
<accession>A0ABQ1I7T0</accession>
<protein>
    <recommendedName>
        <fullName evidence="2">Outer membrane protein beta-barrel domain-containing protein</fullName>
    </recommendedName>
</protein>
<evidence type="ECO:0000259" key="2">
    <source>
        <dbReference type="Pfam" id="PF13505"/>
    </source>
</evidence>
<reference evidence="4" key="1">
    <citation type="journal article" date="2019" name="Int. J. Syst. Evol. Microbiol.">
        <title>The Global Catalogue of Microorganisms (GCM) 10K type strain sequencing project: providing services to taxonomists for standard genome sequencing and annotation.</title>
        <authorList>
            <consortium name="The Broad Institute Genomics Platform"/>
            <consortium name="The Broad Institute Genome Sequencing Center for Infectious Disease"/>
            <person name="Wu L."/>
            <person name="Ma J."/>
        </authorList>
    </citation>
    <scope>NUCLEOTIDE SEQUENCE [LARGE SCALE GENOMIC DNA]</scope>
    <source>
        <strain evidence="4">CGMCC 1.10131</strain>
    </source>
</reference>
<dbReference type="InterPro" id="IPR027385">
    <property type="entry name" value="Beta-barrel_OMP"/>
</dbReference>
<keyword evidence="1" id="KW-0732">Signal</keyword>
<evidence type="ECO:0000313" key="4">
    <source>
        <dbReference type="Proteomes" id="UP000651977"/>
    </source>
</evidence>
<dbReference type="Proteomes" id="UP000651977">
    <property type="component" value="Unassembled WGS sequence"/>
</dbReference>
<keyword evidence="4" id="KW-1185">Reference proteome</keyword>
<feature type="domain" description="Outer membrane protein beta-barrel" evidence="2">
    <location>
        <begin position="3"/>
        <end position="169"/>
    </location>
</feature>
<sequence length="169" mass="18383">MHQPVFAQSNNIGMSLGIGSMHVDDAASNDETNTSWTGAIEYERRFYPSFAVKVSGHIGNASSVKTKEIGEATTSERDVDYKAISLSAVGYYVLSQNHEFYLSAGVNGNNVKMDPKSGTSTDKDGVGYTVQAGWQYHFNKRTALQVSMQRLGLEDIDINTANIGVTVSF</sequence>
<name>A0ABQ1I7T0_9ALTE</name>
<dbReference type="EMBL" id="BMDY01000045">
    <property type="protein sequence ID" value="GGB21698.1"/>
    <property type="molecule type" value="Genomic_DNA"/>
</dbReference>
<evidence type="ECO:0000256" key="1">
    <source>
        <dbReference type="ARBA" id="ARBA00022729"/>
    </source>
</evidence>
<dbReference type="Pfam" id="PF13505">
    <property type="entry name" value="OMP_b-brl"/>
    <property type="match status" value="1"/>
</dbReference>
<gene>
    <name evidence="3" type="ORF">GCM10007414_38870</name>
</gene>
<comment type="caution">
    <text evidence="3">The sequence shown here is derived from an EMBL/GenBank/DDBJ whole genome shotgun (WGS) entry which is preliminary data.</text>
</comment>
<proteinExistence type="predicted"/>
<dbReference type="InterPro" id="IPR011250">
    <property type="entry name" value="OMP/PagP_B-barrel"/>
</dbReference>
<evidence type="ECO:0000313" key="3">
    <source>
        <dbReference type="EMBL" id="GGB21698.1"/>
    </source>
</evidence>